<gene>
    <name evidence="1" type="ORF">ASU35_15605</name>
</gene>
<dbReference type="Proteomes" id="UP000054874">
    <property type="component" value="Unassembled WGS sequence"/>
</dbReference>
<organism evidence="1 2">
    <name type="scientific">Acetivibrio ethanolgignens</name>
    <dbReference type="NCBI Taxonomy" id="290052"/>
    <lineage>
        <taxon>Bacteria</taxon>
        <taxon>Bacillati</taxon>
        <taxon>Bacillota</taxon>
        <taxon>Clostridia</taxon>
        <taxon>Eubacteriales</taxon>
        <taxon>Oscillospiraceae</taxon>
        <taxon>Acetivibrio</taxon>
    </lineage>
</organism>
<protein>
    <submittedName>
        <fullName evidence="1">Uncharacterized protein</fullName>
    </submittedName>
</protein>
<reference evidence="1 2" key="1">
    <citation type="submission" date="2015-11" db="EMBL/GenBank/DDBJ databases">
        <title>Butyribacter intestini gen. nov., sp. nov., a butyric acid-producing bacterium of the family Lachnospiraceae isolated from the human faeces.</title>
        <authorList>
            <person name="Zou Y."/>
            <person name="Xue W."/>
            <person name="Luo G."/>
            <person name="Lv M."/>
        </authorList>
    </citation>
    <scope>NUCLEOTIDE SEQUENCE [LARGE SCALE GENOMIC DNA]</scope>
    <source>
        <strain evidence="1 2">ACET-33324</strain>
    </source>
</reference>
<accession>A0A0V8QC80</accession>
<keyword evidence="2" id="KW-1185">Reference proteome</keyword>
<evidence type="ECO:0000313" key="2">
    <source>
        <dbReference type="Proteomes" id="UP000054874"/>
    </source>
</evidence>
<comment type="caution">
    <text evidence="1">The sequence shown here is derived from an EMBL/GenBank/DDBJ whole genome shotgun (WGS) entry which is preliminary data.</text>
</comment>
<dbReference type="AlphaFoldDB" id="A0A0V8QC80"/>
<dbReference type="EMBL" id="LNAM01000206">
    <property type="protein sequence ID" value="KSV57689.1"/>
    <property type="molecule type" value="Genomic_DNA"/>
</dbReference>
<dbReference type="RefSeq" id="WP_058354070.1">
    <property type="nucleotide sequence ID" value="NZ_CABMMD010000206.1"/>
</dbReference>
<dbReference type="OrthoDB" id="4760905at2"/>
<name>A0A0V8QC80_9FIRM</name>
<proteinExistence type="predicted"/>
<sequence>MVKNIECTQTNEVNSEYEALFSVIHPILTGLALSLKQDIVSQVGGYEKMSLELFTRLYEPGDGDCGICFEYAVHEAIVNKNPDVLNRIDSALSKYCKIKGDTPSSILFGAEKSGQLHFIESVKEHLTDNSQLLTGDRGKPIKLKKHIDGVVSAFKKQQDRAKLPSSINGLWKADLFVGNTLMDNWVGTTVKINASQLESARGLRLGIVPCRQGKNDKIIKHETKNLIICPVPYDKSFMEIFLEGWNIVKQFILAHGEMPSEMNLPSSLDRLVCKELVQRRKFPIMGVVEVLKGMGQPHLMSVEDKETTIESDDNNDVIINRIVTPVSLMN</sequence>
<evidence type="ECO:0000313" key="1">
    <source>
        <dbReference type="EMBL" id="KSV57689.1"/>
    </source>
</evidence>